<sequence length="309" mass="32168">MVSEGNIECLNEEECDYKYLKISALTGSYMLLQGFVILAHYLAKKIAERGQRLGMMTLDFSDPSHYSAAKRSAKSFVSRMATMASMISEGPGAHHIEKIIQQQENNDMSIADAGMKSFTHGGGDGMKSFVTRGGGDGMKSFSTGHPGLFSKSFAVGGTTTSLSAGDHSTHSEVIASIKAVGGGISFSHPVASSLSSHGVVKGGTDSSDEGALGFSSTESVEILKSMKMNMLEMKRQIEVLCQSVPNAGQSSMHLMRGNKGGGRHGSLEAALSLASSAPSGLGDSTSGQPLFKKSAAADALVSSPLNASK</sequence>
<dbReference type="Proteomes" id="UP000232323">
    <property type="component" value="Unassembled WGS sequence"/>
</dbReference>
<evidence type="ECO:0000313" key="2">
    <source>
        <dbReference type="EMBL" id="GAX76427.1"/>
    </source>
</evidence>
<evidence type="ECO:0000313" key="3">
    <source>
        <dbReference type="Proteomes" id="UP000232323"/>
    </source>
</evidence>
<reference evidence="2 3" key="1">
    <citation type="submission" date="2017-08" db="EMBL/GenBank/DDBJ databases">
        <title>Acidophilic green algal genome provides insights into adaptation to an acidic environment.</title>
        <authorList>
            <person name="Hirooka S."/>
            <person name="Hirose Y."/>
            <person name="Kanesaki Y."/>
            <person name="Higuchi S."/>
            <person name="Fujiwara T."/>
            <person name="Onuma R."/>
            <person name="Era A."/>
            <person name="Ohbayashi R."/>
            <person name="Uzuka A."/>
            <person name="Nozaki H."/>
            <person name="Yoshikawa H."/>
            <person name="Miyagishima S.Y."/>
        </authorList>
    </citation>
    <scope>NUCLEOTIDE SEQUENCE [LARGE SCALE GENOMIC DNA]</scope>
    <source>
        <strain evidence="2 3">NIES-2499</strain>
    </source>
</reference>
<accession>A0A250X029</accession>
<feature type="region of interest" description="Disordered" evidence="1">
    <location>
        <begin position="250"/>
        <end position="269"/>
    </location>
</feature>
<dbReference type="EMBL" id="BEGY01000017">
    <property type="protein sequence ID" value="GAX76427.1"/>
    <property type="molecule type" value="Genomic_DNA"/>
</dbReference>
<name>A0A250X029_9CHLO</name>
<proteinExistence type="predicted"/>
<dbReference type="AlphaFoldDB" id="A0A250X029"/>
<organism evidence="2 3">
    <name type="scientific">Chlamydomonas eustigma</name>
    <dbReference type="NCBI Taxonomy" id="1157962"/>
    <lineage>
        <taxon>Eukaryota</taxon>
        <taxon>Viridiplantae</taxon>
        <taxon>Chlorophyta</taxon>
        <taxon>core chlorophytes</taxon>
        <taxon>Chlorophyceae</taxon>
        <taxon>CS clade</taxon>
        <taxon>Chlamydomonadales</taxon>
        <taxon>Chlamydomonadaceae</taxon>
        <taxon>Chlamydomonas</taxon>
    </lineage>
</organism>
<gene>
    <name evidence="2" type="ORF">CEUSTIGMA_g3872.t1</name>
</gene>
<keyword evidence="3" id="KW-1185">Reference proteome</keyword>
<evidence type="ECO:0000256" key="1">
    <source>
        <dbReference type="SAM" id="MobiDB-lite"/>
    </source>
</evidence>
<comment type="caution">
    <text evidence="2">The sequence shown here is derived from an EMBL/GenBank/DDBJ whole genome shotgun (WGS) entry which is preliminary data.</text>
</comment>
<protein>
    <submittedName>
        <fullName evidence="2">Uncharacterized protein</fullName>
    </submittedName>
</protein>